<dbReference type="SUPFAM" id="SSF49493">
    <property type="entry name" value="HSP40/DnaJ peptide-binding domain"/>
    <property type="match status" value="1"/>
</dbReference>
<feature type="transmembrane region" description="Helical" evidence="7">
    <location>
        <begin position="197"/>
        <end position="216"/>
    </location>
</feature>
<feature type="transmembrane region" description="Helical" evidence="7">
    <location>
        <begin position="15"/>
        <end position="34"/>
    </location>
</feature>
<dbReference type="InterPro" id="IPR035952">
    <property type="entry name" value="Rhomboid-like_sf"/>
</dbReference>
<dbReference type="InterPro" id="IPR002939">
    <property type="entry name" value="DnaJ_C"/>
</dbReference>
<dbReference type="STRING" id="897.B2D07_19470"/>
<dbReference type="RefSeq" id="WP_020878351.1">
    <property type="nucleotide sequence ID" value="NZ_ATHJ01000111.1"/>
</dbReference>
<name>S7ULF5_DESML</name>
<evidence type="ECO:0000259" key="8">
    <source>
        <dbReference type="Pfam" id="PF01556"/>
    </source>
</evidence>
<keyword evidence="6 7" id="KW-0472">Membrane</keyword>
<sequence>MIPIRDINPSRTVPMVNYAIIGVNVFVFLTELFQGGDMARFIYYYGLVPARYSVPEIASYFSFGQQIFSFFSFMFLHGGFLHILGNMWFLYIFGDNVEDHLGPYRYLAFYLLCGISSGLSHMLLNIHSNVPVVGASGAIAGVMGAYLILYPRSRVLTLVPIIIIPFFFELPAFIFMGIWFLIQFLNAAGSFGNATDIAWWAHIGGFLFGILFLRLLGRVPSTGVTHFTRQLAERKTTHRLQVIRPTGPVEDQNLYGTILITPHEALRGTQKVVNIPWGFHNQMIRVTVPPNTREGNILRLDGMGKRMPDGRRGDLMLTVRFEAYHR</sequence>
<evidence type="ECO:0000256" key="2">
    <source>
        <dbReference type="ARBA" id="ARBA00009045"/>
    </source>
</evidence>
<keyword evidence="11" id="KW-1185">Reference proteome</keyword>
<evidence type="ECO:0000259" key="9">
    <source>
        <dbReference type="Pfam" id="PF01694"/>
    </source>
</evidence>
<dbReference type="PANTHER" id="PTHR43731:SF14">
    <property type="entry name" value="PRESENILIN-ASSOCIATED RHOMBOID-LIKE PROTEIN, MITOCHONDRIAL"/>
    <property type="match status" value="1"/>
</dbReference>
<dbReference type="OrthoDB" id="9813074at2"/>
<feature type="transmembrane region" description="Helical" evidence="7">
    <location>
        <begin position="67"/>
        <end position="94"/>
    </location>
</feature>
<comment type="subcellular location">
    <subcellularLocation>
        <location evidence="1">Membrane</location>
        <topology evidence="1">Multi-pass membrane protein</topology>
    </subcellularLocation>
</comment>
<dbReference type="Gene3D" id="2.60.260.20">
    <property type="entry name" value="Urease metallochaperone UreE, N-terminal domain"/>
    <property type="match status" value="1"/>
</dbReference>
<dbReference type="GO" id="GO:0006457">
    <property type="term" value="P:protein folding"/>
    <property type="evidence" value="ECO:0007669"/>
    <property type="project" value="InterPro"/>
</dbReference>
<feature type="domain" description="Chaperone DnaJ C-terminal" evidence="8">
    <location>
        <begin position="250"/>
        <end position="321"/>
    </location>
</feature>
<evidence type="ECO:0000256" key="7">
    <source>
        <dbReference type="SAM" id="Phobius"/>
    </source>
</evidence>
<organism evidence="10 11">
    <name type="scientific">Desulfococcus multivorans DSM 2059</name>
    <dbReference type="NCBI Taxonomy" id="1121405"/>
    <lineage>
        <taxon>Bacteria</taxon>
        <taxon>Pseudomonadati</taxon>
        <taxon>Thermodesulfobacteriota</taxon>
        <taxon>Desulfobacteria</taxon>
        <taxon>Desulfobacterales</taxon>
        <taxon>Desulfococcaceae</taxon>
        <taxon>Desulfococcus</taxon>
    </lineage>
</organism>
<evidence type="ECO:0000313" key="10">
    <source>
        <dbReference type="EMBL" id="EPR34689.1"/>
    </source>
</evidence>
<dbReference type="Pfam" id="PF01694">
    <property type="entry name" value="Rhomboid"/>
    <property type="match status" value="1"/>
</dbReference>
<dbReference type="InterPro" id="IPR008971">
    <property type="entry name" value="HSP40/DnaJ_pept-bd"/>
</dbReference>
<keyword evidence="4" id="KW-0378">Hydrolase</keyword>
<dbReference type="GO" id="GO:0004252">
    <property type="term" value="F:serine-type endopeptidase activity"/>
    <property type="evidence" value="ECO:0007669"/>
    <property type="project" value="InterPro"/>
</dbReference>
<comment type="caution">
    <text evidence="10">The sequence shown here is derived from an EMBL/GenBank/DDBJ whole genome shotgun (WGS) entry which is preliminary data.</text>
</comment>
<reference evidence="10 11" key="1">
    <citation type="journal article" date="2013" name="Genome Announc.">
        <title>Draft genome sequences for three mercury-methylating, sulfate-reducing bacteria.</title>
        <authorList>
            <person name="Brown S.D."/>
            <person name="Hurt R.A.Jr."/>
            <person name="Gilmour C.C."/>
            <person name="Elias D.A."/>
        </authorList>
    </citation>
    <scope>NUCLEOTIDE SEQUENCE [LARGE SCALE GENOMIC DNA]</scope>
    <source>
        <strain evidence="10 11">DSM 2059</strain>
    </source>
</reference>
<dbReference type="FunFam" id="1.20.1540.10:FF:000027">
    <property type="entry name" value="Rhomboid family intramembrane serine protease"/>
    <property type="match status" value="1"/>
</dbReference>
<dbReference type="GO" id="GO:0051082">
    <property type="term" value="F:unfolded protein binding"/>
    <property type="evidence" value="ECO:0007669"/>
    <property type="project" value="InterPro"/>
</dbReference>
<dbReference type="Proteomes" id="UP000014977">
    <property type="component" value="Unassembled WGS sequence"/>
</dbReference>
<dbReference type="GO" id="GO:0016020">
    <property type="term" value="C:membrane"/>
    <property type="evidence" value="ECO:0007669"/>
    <property type="project" value="UniProtKB-SubCell"/>
</dbReference>
<gene>
    <name evidence="10" type="ORF">dsmv_3261</name>
</gene>
<feature type="transmembrane region" description="Helical" evidence="7">
    <location>
        <begin position="106"/>
        <end position="124"/>
    </location>
</feature>
<dbReference type="SUPFAM" id="SSF144091">
    <property type="entry name" value="Rhomboid-like"/>
    <property type="match status" value="1"/>
</dbReference>
<keyword evidence="5 7" id="KW-1133">Transmembrane helix</keyword>
<feature type="transmembrane region" description="Helical" evidence="7">
    <location>
        <begin position="161"/>
        <end position="185"/>
    </location>
</feature>
<dbReference type="PANTHER" id="PTHR43731">
    <property type="entry name" value="RHOMBOID PROTEASE"/>
    <property type="match status" value="1"/>
</dbReference>
<dbReference type="InterPro" id="IPR022764">
    <property type="entry name" value="Peptidase_S54_rhomboid_dom"/>
</dbReference>
<keyword evidence="3 7" id="KW-0812">Transmembrane</keyword>
<feature type="domain" description="Peptidase S54 rhomboid" evidence="9">
    <location>
        <begin position="65"/>
        <end position="217"/>
    </location>
</feature>
<evidence type="ECO:0000256" key="6">
    <source>
        <dbReference type="ARBA" id="ARBA00023136"/>
    </source>
</evidence>
<dbReference type="Gene3D" id="1.20.1540.10">
    <property type="entry name" value="Rhomboid-like"/>
    <property type="match status" value="1"/>
</dbReference>
<dbReference type="AlphaFoldDB" id="S7ULF5"/>
<dbReference type="InterPro" id="IPR050925">
    <property type="entry name" value="Rhomboid_protease_S54"/>
</dbReference>
<dbReference type="eggNOG" id="COG0705">
    <property type="taxonomic scope" value="Bacteria"/>
</dbReference>
<protein>
    <submittedName>
        <fullName evidence="10">Peptidase S54, rhomboid domain containing protein</fullName>
    </submittedName>
</protein>
<evidence type="ECO:0000256" key="1">
    <source>
        <dbReference type="ARBA" id="ARBA00004141"/>
    </source>
</evidence>
<comment type="similarity">
    <text evidence="2">Belongs to the peptidase S54 family.</text>
</comment>
<dbReference type="eggNOG" id="COG0484">
    <property type="taxonomic scope" value="Bacteria"/>
</dbReference>
<dbReference type="Pfam" id="PF01556">
    <property type="entry name" value="DnaJ_C"/>
    <property type="match status" value="1"/>
</dbReference>
<feature type="transmembrane region" description="Helical" evidence="7">
    <location>
        <begin position="130"/>
        <end position="149"/>
    </location>
</feature>
<evidence type="ECO:0000256" key="3">
    <source>
        <dbReference type="ARBA" id="ARBA00022692"/>
    </source>
</evidence>
<evidence type="ECO:0000256" key="5">
    <source>
        <dbReference type="ARBA" id="ARBA00022989"/>
    </source>
</evidence>
<proteinExistence type="inferred from homology"/>
<evidence type="ECO:0000313" key="11">
    <source>
        <dbReference type="Proteomes" id="UP000014977"/>
    </source>
</evidence>
<accession>S7ULF5</accession>
<evidence type="ECO:0000256" key="4">
    <source>
        <dbReference type="ARBA" id="ARBA00022801"/>
    </source>
</evidence>
<dbReference type="EMBL" id="ATHJ01000111">
    <property type="protein sequence ID" value="EPR34689.1"/>
    <property type="molecule type" value="Genomic_DNA"/>
</dbReference>
<dbReference type="PATRIC" id="fig|1121405.3.peg.3750"/>